<dbReference type="SUPFAM" id="SSF160544">
    <property type="entry name" value="EscU C-terminal domain-like"/>
    <property type="match status" value="1"/>
</dbReference>
<evidence type="ECO:0000313" key="4">
    <source>
        <dbReference type="EMBL" id="AKU93010.1"/>
    </source>
</evidence>
<feature type="transmembrane region" description="Helical" evidence="3">
    <location>
        <begin position="179"/>
        <end position="206"/>
    </location>
</feature>
<feature type="transmembrane region" description="Helical" evidence="3">
    <location>
        <begin position="137"/>
        <end position="159"/>
    </location>
</feature>
<evidence type="ECO:0000256" key="2">
    <source>
        <dbReference type="SAM" id="MobiDB-lite"/>
    </source>
</evidence>
<evidence type="ECO:0000313" key="5">
    <source>
        <dbReference type="Proteomes" id="UP000055590"/>
    </source>
</evidence>
<keyword evidence="4" id="KW-0282">Flagellum</keyword>
<dbReference type="PATRIC" id="fig|1391653.3.peg.3547"/>
<organism evidence="4 5">
    <name type="scientific">Vulgatibacter incomptus</name>
    <dbReference type="NCBI Taxonomy" id="1391653"/>
    <lineage>
        <taxon>Bacteria</taxon>
        <taxon>Pseudomonadati</taxon>
        <taxon>Myxococcota</taxon>
        <taxon>Myxococcia</taxon>
        <taxon>Myxococcales</taxon>
        <taxon>Cystobacterineae</taxon>
        <taxon>Vulgatibacteraceae</taxon>
        <taxon>Vulgatibacter</taxon>
    </lineage>
</organism>
<feature type="compositionally biased region" description="Basic and acidic residues" evidence="2">
    <location>
        <begin position="1"/>
        <end position="12"/>
    </location>
</feature>
<dbReference type="EMBL" id="CP012332">
    <property type="protein sequence ID" value="AKU93010.1"/>
    <property type="molecule type" value="Genomic_DNA"/>
</dbReference>
<dbReference type="GO" id="GO:0005886">
    <property type="term" value="C:plasma membrane"/>
    <property type="evidence" value="ECO:0007669"/>
    <property type="project" value="TreeGrafter"/>
</dbReference>
<dbReference type="RefSeq" id="WP_050727092.1">
    <property type="nucleotide sequence ID" value="NZ_CP012332.1"/>
</dbReference>
<keyword evidence="4" id="KW-0969">Cilium</keyword>
<name>A0A0K1PHL3_9BACT</name>
<proteinExistence type="inferred from homology"/>
<dbReference type="InterPro" id="IPR029025">
    <property type="entry name" value="T3SS_substrate_exporter_C"/>
</dbReference>
<reference evidence="4 5" key="1">
    <citation type="submission" date="2015-08" db="EMBL/GenBank/DDBJ databases">
        <authorList>
            <person name="Babu N.S."/>
            <person name="Beckwith C.J."/>
            <person name="Beseler K.G."/>
            <person name="Brison A."/>
            <person name="Carone J.V."/>
            <person name="Caskin T.P."/>
            <person name="Diamond M."/>
            <person name="Durham M.E."/>
            <person name="Foxe J.M."/>
            <person name="Go M."/>
            <person name="Henderson B.A."/>
            <person name="Jones I.B."/>
            <person name="McGettigan J.A."/>
            <person name="Micheletti S.J."/>
            <person name="Nasrallah M.E."/>
            <person name="Ortiz D."/>
            <person name="Piller C.R."/>
            <person name="Privatt S.R."/>
            <person name="Schneider S.L."/>
            <person name="Sharp S."/>
            <person name="Smith T.C."/>
            <person name="Stanton J.D."/>
            <person name="Ullery H.E."/>
            <person name="Wilson R.J."/>
            <person name="Serrano M.G."/>
            <person name="Buck G."/>
            <person name="Lee V."/>
            <person name="Wang Y."/>
            <person name="Carvalho R."/>
            <person name="Voegtly L."/>
            <person name="Shi R."/>
            <person name="Duckworth R."/>
            <person name="Johnson A."/>
            <person name="Loviza R."/>
            <person name="Walstead R."/>
            <person name="Shah Z."/>
            <person name="Kiflezghi M."/>
            <person name="Wade K."/>
            <person name="Ball S.L."/>
            <person name="Bradley K.W."/>
            <person name="Asai D.J."/>
            <person name="Bowman C.A."/>
            <person name="Russell D.A."/>
            <person name="Pope W.H."/>
            <person name="Jacobs-Sera D."/>
            <person name="Hendrix R.W."/>
            <person name="Hatfull G.F."/>
        </authorList>
    </citation>
    <scope>NUCLEOTIDE SEQUENCE [LARGE SCALE GENOMIC DNA]</scope>
    <source>
        <strain evidence="4 5">DSM 27710</strain>
    </source>
</reference>
<protein>
    <submittedName>
        <fullName evidence="4">Flagellar biosynthesis protein FlhB</fullName>
    </submittedName>
</protein>
<evidence type="ECO:0000256" key="1">
    <source>
        <dbReference type="ARBA" id="ARBA00010690"/>
    </source>
</evidence>
<feature type="transmembrane region" description="Helical" evidence="3">
    <location>
        <begin position="86"/>
        <end position="105"/>
    </location>
</feature>
<dbReference type="AlphaFoldDB" id="A0A0K1PHL3"/>
<keyword evidence="3" id="KW-0472">Membrane</keyword>
<evidence type="ECO:0000256" key="3">
    <source>
        <dbReference type="SAM" id="Phobius"/>
    </source>
</evidence>
<keyword evidence="3" id="KW-1133">Transmembrane helix</keyword>
<gene>
    <name evidence="4" type="ORF">AKJ08_3397</name>
</gene>
<dbReference type="Pfam" id="PF01312">
    <property type="entry name" value="Bac_export_2"/>
    <property type="match status" value="1"/>
</dbReference>
<dbReference type="GO" id="GO:0009306">
    <property type="term" value="P:protein secretion"/>
    <property type="evidence" value="ECO:0007669"/>
    <property type="project" value="InterPro"/>
</dbReference>
<keyword evidence="3" id="KW-0812">Transmembrane</keyword>
<comment type="similarity">
    <text evidence="1">Belongs to the type III secretion exporter family.</text>
</comment>
<sequence>MSDESSKDDKTEQASQKRLQHAADKGQIALSKDAVTVASLGAALVALSFAAIPLRDALIELFGASVRAAPEGRPSALLGLLARPTLLALVPCLAGAAGGLAATVVQTRARMWPHLAAPDPERLWQAGKLKRLFSREVVSDLGLAAVKVLAILGTVWLSVRDDALGLGSLPTATPAAQLSHFSSLIASAGVRVLTVMVALAGVDFAVTRYRFGAKMRMTREELKREHKEDEGDPLIRSQRRRRQRELARVRVSVEVPRADAVLVNPTHVAVAIRYRRDEARAPRVIAKGKGQLAEIMRELARSNGIPIVEDIPLARLLYRRVKVGREIPAETYKAVATILAFVYRITGRPGAARAA</sequence>
<dbReference type="PANTHER" id="PTHR30531">
    <property type="entry name" value="FLAGELLAR BIOSYNTHETIC PROTEIN FLHB"/>
    <property type="match status" value="1"/>
</dbReference>
<dbReference type="PRINTS" id="PR00950">
    <property type="entry name" value="TYPE3IMSPROT"/>
</dbReference>
<dbReference type="Proteomes" id="UP000055590">
    <property type="component" value="Chromosome"/>
</dbReference>
<dbReference type="InterPro" id="IPR006135">
    <property type="entry name" value="T3SS_substrate_exporter"/>
</dbReference>
<dbReference type="OrthoDB" id="9807950at2"/>
<keyword evidence="4" id="KW-0966">Cell projection</keyword>
<feature type="region of interest" description="Disordered" evidence="2">
    <location>
        <begin position="1"/>
        <end position="20"/>
    </location>
</feature>
<keyword evidence="5" id="KW-1185">Reference proteome</keyword>
<dbReference type="STRING" id="1391653.AKJ08_3397"/>
<dbReference type="Gene3D" id="6.10.250.2080">
    <property type="match status" value="1"/>
</dbReference>
<accession>A0A0K1PHL3</accession>
<dbReference type="KEGG" id="vin:AKJ08_3397"/>
<dbReference type="Gene3D" id="3.40.1690.10">
    <property type="entry name" value="secretion proteins EscU"/>
    <property type="match status" value="1"/>
</dbReference>
<feature type="transmembrane region" description="Helical" evidence="3">
    <location>
        <begin position="34"/>
        <end position="52"/>
    </location>
</feature>
<dbReference type="PANTHER" id="PTHR30531:SF12">
    <property type="entry name" value="FLAGELLAR BIOSYNTHETIC PROTEIN FLHB"/>
    <property type="match status" value="1"/>
</dbReference>